<evidence type="ECO:0000259" key="2">
    <source>
        <dbReference type="PROSITE" id="PS50853"/>
    </source>
</evidence>
<gene>
    <name evidence="3" type="primary">AVEN_169354_1</name>
    <name evidence="3" type="ORF">NPIL_536411</name>
</gene>
<accession>A0A8X6R113</accession>
<feature type="domain" description="Fibronectin type-III" evidence="2">
    <location>
        <begin position="29"/>
        <end position="120"/>
    </location>
</feature>
<sequence length="162" mass="18142">WPSSVGRRLTSRGPHAAHGLDRPAVLPGPPLNIQYHLVGNKDLEITWDSPQKNPKVVQWYKIFWRPVGSRVMYRNHTKQRSIALHDLEPGTTYEVVVKAGNHYGISLHSEPLTFTITDSENLKPTLAYFVDIFISSMVEDRFPISGLMLVGKAAVGEGVLEL</sequence>
<dbReference type="InterPro" id="IPR013783">
    <property type="entry name" value="Ig-like_fold"/>
</dbReference>
<dbReference type="InterPro" id="IPR036116">
    <property type="entry name" value="FN3_sf"/>
</dbReference>
<dbReference type="PROSITE" id="PS50853">
    <property type="entry name" value="FN3"/>
    <property type="match status" value="1"/>
</dbReference>
<feature type="non-terminal residue" evidence="3">
    <location>
        <position position="1"/>
    </location>
</feature>
<dbReference type="CDD" id="cd00063">
    <property type="entry name" value="FN3"/>
    <property type="match status" value="1"/>
</dbReference>
<dbReference type="SUPFAM" id="SSF49265">
    <property type="entry name" value="Fibronectin type III"/>
    <property type="match status" value="1"/>
</dbReference>
<protein>
    <submittedName>
        <fullName evidence="3">Fibronectin type-III domain-containing protein</fullName>
    </submittedName>
</protein>
<name>A0A8X6R113_NEPPI</name>
<comment type="caution">
    <text evidence="3">The sequence shown here is derived from an EMBL/GenBank/DDBJ whole genome shotgun (WGS) entry which is preliminary data.</text>
</comment>
<dbReference type="OrthoDB" id="5843172at2759"/>
<dbReference type="Gene3D" id="2.60.40.10">
    <property type="entry name" value="Immunoglobulins"/>
    <property type="match status" value="1"/>
</dbReference>
<dbReference type="SMART" id="SM00060">
    <property type="entry name" value="FN3"/>
    <property type="match status" value="1"/>
</dbReference>
<dbReference type="Proteomes" id="UP000887013">
    <property type="component" value="Unassembled WGS sequence"/>
</dbReference>
<dbReference type="Pfam" id="PF00041">
    <property type="entry name" value="fn3"/>
    <property type="match status" value="1"/>
</dbReference>
<evidence type="ECO:0000313" key="3">
    <source>
        <dbReference type="EMBL" id="GFU42652.1"/>
    </source>
</evidence>
<reference evidence="3" key="1">
    <citation type="submission" date="2020-08" db="EMBL/GenBank/DDBJ databases">
        <title>Multicomponent nature underlies the extraordinary mechanical properties of spider dragline silk.</title>
        <authorList>
            <person name="Kono N."/>
            <person name="Nakamura H."/>
            <person name="Mori M."/>
            <person name="Yoshida Y."/>
            <person name="Ohtoshi R."/>
            <person name="Malay A.D."/>
            <person name="Moran D.A.P."/>
            <person name="Tomita M."/>
            <person name="Numata K."/>
            <person name="Arakawa K."/>
        </authorList>
    </citation>
    <scope>NUCLEOTIDE SEQUENCE</scope>
</reference>
<dbReference type="AlphaFoldDB" id="A0A8X6R113"/>
<feature type="region of interest" description="Disordered" evidence="1">
    <location>
        <begin position="1"/>
        <end position="23"/>
    </location>
</feature>
<evidence type="ECO:0000313" key="4">
    <source>
        <dbReference type="Proteomes" id="UP000887013"/>
    </source>
</evidence>
<organism evidence="3 4">
    <name type="scientific">Nephila pilipes</name>
    <name type="common">Giant wood spider</name>
    <name type="synonym">Nephila maculata</name>
    <dbReference type="NCBI Taxonomy" id="299642"/>
    <lineage>
        <taxon>Eukaryota</taxon>
        <taxon>Metazoa</taxon>
        <taxon>Ecdysozoa</taxon>
        <taxon>Arthropoda</taxon>
        <taxon>Chelicerata</taxon>
        <taxon>Arachnida</taxon>
        <taxon>Araneae</taxon>
        <taxon>Araneomorphae</taxon>
        <taxon>Entelegynae</taxon>
        <taxon>Araneoidea</taxon>
        <taxon>Nephilidae</taxon>
        <taxon>Nephila</taxon>
    </lineage>
</organism>
<dbReference type="EMBL" id="BMAW01085366">
    <property type="protein sequence ID" value="GFU42652.1"/>
    <property type="molecule type" value="Genomic_DNA"/>
</dbReference>
<evidence type="ECO:0000256" key="1">
    <source>
        <dbReference type="SAM" id="MobiDB-lite"/>
    </source>
</evidence>
<dbReference type="InterPro" id="IPR003961">
    <property type="entry name" value="FN3_dom"/>
</dbReference>
<keyword evidence="4" id="KW-1185">Reference proteome</keyword>
<proteinExistence type="predicted"/>